<keyword evidence="8 9" id="KW-0807">Transducer</keyword>
<keyword evidence="6 10" id="KW-0472">Membrane</keyword>
<feature type="transmembrane region" description="Helical" evidence="10">
    <location>
        <begin position="148"/>
        <end position="171"/>
    </location>
</feature>
<comment type="similarity">
    <text evidence="9">Belongs to the G-protein coupled receptor 1 family.</text>
</comment>
<evidence type="ECO:0000256" key="3">
    <source>
        <dbReference type="ARBA" id="ARBA00022692"/>
    </source>
</evidence>
<evidence type="ECO:0000256" key="9">
    <source>
        <dbReference type="RuleBase" id="RU000688"/>
    </source>
</evidence>
<dbReference type="PROSITE" id="PS50262">
    <property type="entry name" value="G_PROTEIN_RECEP_F1_2"/>
    <property type="match status" value="1"/>
</dbReference>
<evidence type="ECO:0000313" key="12">
    <source>
        <dbReference type="Proteomes" id="UP000515163"/>
    </source>
</evidence>
<evidence type="ECO:0000259" key="11">
    <source>
        <dbReference type="PROSITE" id="PS50262"/>
    </source>
</evidence>
<name>A0A6P8I1A0_ACTTE</name>
<proteinExistence type="inferred from homology"/>
<keyword evidence="7 9" id="KW-0675">Receptor</keyword>
<dbReference type="AlphaFoldDB" id="A0A6P8I1A0"/>
<feature type="transmembrane region" description="Helical" evidence="10">
    <location>
        <begin position="325"/>
        <end position="345"/>
    </location>
</feature>
<evidence type="ECO:0000256" key="2">
    <source>
        <dbReference type="ARBA" id="ARBA00022475"/>
    </source>
</evidence>
<feature type="transmembrane region" description="Helical" evidence="10">
    <location>
        <begin position="36"/>
        <end position="57"/>
    </location>
</feature>
<feature type="transmembrane region" description="Helical" evidence="10">
    <location>
        <begin position="191"/>
        <end position="213"/>
    </location>
</feature>
<keyword evidence="3 9" id="KW-0812">Transmembrane</keyword>
<keyword evidence="5 9" id="KW-0297">G-protein coupled receptor</keyword>
<sequence>MDNEQTLKAIQEDYLKLIEHENQRARGQAEKNIESLLMGILFLVSFLANATICTVLLQSNHRQTASNVLLLSLILANLLISVSLIPFNIASVIADEWLFGTTWCETSGFLVNTLFSGSNLSIVAIAIHRYYFVVKPLALKIDVRRAHFIVGFLWFSSLTCAVPPLFGWNSYAYSPGKAHCTLMWKSGGPALFYSIYYSLWCFLIPLLIILFVYKSIYNKAKKQRKLGTMATGKFPTNGHIPRAASLQSIDNQQLACGCFPKCTSQTQNNNFYMQRNQIVSSVSSTSFSFESSTQSLPGRLNVQQRKEALRRQVSRHSSVIQQRTFQSVSAIVVSFIVCLSPYFFINWWSLFSQSSPHRILDFLTSWLYLIMTAVNPVTYGYSNRQIRRAVKRLPLAKRFFKAHGRGRAYQMDATIYKKPAISQRNEALEHDS</sequence>
<feature type="domain" description="G-protein coupled receptors family 1 profile" evidence="11">
    <location>
        <begin position="48"/>
        <end position="379"/>
    </location>
</feature>
<dbReference type="Gene3D" id="1.20.1070.10">
    <property type="entry name" value="Rhodopsin 7-helix transmembrane proteins"/>
    <property type="match status" value="1"/>
</dbReference>
<evidence type="ECO:0000313" key="14">
    <source>
        <dbReference type="RefSeq" id="XP_031561528.1"/>
    </source>
</evidence>
<evidence type="ECO:0000256" key="5">
    <source>
        <dbReference type="ARBA" id="ARBA00023040"/>
    </source>
</evidence>
<feature type="transmembrane region" description="Helical" evidence="10">
    <location>
        <begin position="69"/>
        <end position="89"/>
    </location>
</feature>
<keyword evidence="4 10" id="KW-1133">Transmembrane helix</keyword>
<keyword evidence="2" id="KW-1003">Cell membrane</keyword>
<dbReference type="RefSeq" id="XP_031561527.1">
    <property type="nucleotide sequence ID" value="XM_031705667.1"/>
</dbReference>
<dbReference type="KEGG" id="aten:116297444"/>
<dbReference type="Proteomes" id="UP000515163">
    <property type="component" value="Unplaced"/>
</dbReference>
<dbReference type="RefSeq" id="XP_031561528.1">
    <property type="nucleotide sequence ID" value="XM_031705668.1"/>
</dbReference>
<dbReference type="GO" id="GO:0004930">
    <property type="term" value="F:G protein-coupled receptor activity"/>
    <property type="evidence" value="ECO:0007669"/>
    <property type="project" value="UniProtKB-KW"/>
</dbReference>
<evidence type="ECO:0000256" key="1">
    <source>
        <dbReference type="ARBA" id="ARBA00004651"/>
    </source>
</evidence>
<evidence type="ECO:0000256" key="7">
    <source>
        <dbReference type="ARBA" id="ARBA00023170"/>
    </source>
</evidence>
<dbReference type="InterPro" id="IPR017452">
    <property type="entry name" value="GPCR_Rhodpsn_7TM"/>
</dbReference>
<organism evidence="12 14">
    <name type="scientific">Actinia tenebrosa</name>
    <name type="common">Australian red waratah sea anemone</name>
    <dbReference type="NCBI Taxonomy" id="6105"/>
    <lineage>
        <taxon>Eukaryota</taxon>
        <taxon>Metazoa</taxon>
        <taxon>Cnidaria</taxon>
        <taxon>Anthozoa</taxon>
        <taxon>Hexacorallia</taxon>
        <taxon>Actiniaria</taxon>
        <taxon>Actiniidae</taxon>
        <taxon>Actinia</taxon>
    </lineage>
</organism>
<reference evidence="13 14" key="1">
    <citation type="submission" date="2025-04" db="UniProtKB">
        <authorList>
            <consortium name="RefSeq"/>
        </authorList>
    </citation>
    <scope>IDENTIFICATION</scope>
    <source>
        <tissue evidence="13 14">Tentacle</tissue>
    </source>
</reference>
<keyword evidence="12" id="KW-1185">Reference proteome</keyword>
<comment type="subcellular location">
    <subcellularLocation>
        <location evidence="1">Cell membrane</location>
        <topology evidence="1">Multi-pass membrane protein</topology>
    </subcellularLocation>
</comment>
<evidence type="ECO:0000256" key="4">
    <source>
        <dbReference type="ARBA" id="ARBA00022989"/>
    </source>
</evidence>
<accession>A0A6P8I1A0</accession>
<protein>
    <submittedName>
        <fullName evidence="13 14">G-protein coupled receptor 161-like</fullName>
    </submittedName>
</protein>
<dbReference type="PROSITE" id="PS00237">
    <property type="entry name" value="G_PROTEIN_RECEP_F1_1"/>
    <property type="match status" value="1"/>
</dbReference>
<evidence type="ECO:0000256" key="8">
    <source>
        <dbReference type="ARBA" id="ARBA00023224"/>
    </source>
</evidence>
<dbReference type="OrthoDB" id="5980076at2759"/>
<evidence type="ECO:0000256" key="6">
    <source>
        <dbReference type="ARBA" id="ARBA00023136"/>
    </source>
</evidence>
<dbReference type="Pfam" id="PF00001">
    <property type="entry name" value="7tm_1"/>
    <property type="match status" value="1"/>
</dbReference>
<dbReference type="SUPFAM" id="SSF81321">
    <property type="entry name" value="Family A G protein-coupled receptor-like"/>
    <property type="match status" value="1"/>
</dbReference>
<feature type="transmembrane region" description="Helical" evidence="10">
    <location>
        <begin position="365"/>
        <end position="382"/>
    </location>
</feature>
<feature type="transmembrane region" description="Helical" evidence="10">
    <location>
        <begin position="109"/>
        <end position="127"/>
    </location>
</feature>
<evidence type="ECO:0000256" key="10">
    <source>
        <dbReference type="SAM" id="Phobius"/>
    </source>
</evidence>
<dbReference type="GeneID" id="116297444"/>
<gene>
    <name evidence="13 14" type="primary">LOC116297444</name>
</gene>
<dbReference type="InterPro" id="IPR000276">
    <property type="entry name" value="GPCR_Rhodpsn"/>
</dbReference>
<dbReference type="PANTHER" id="PTHR22752">
    <property type="entry name" value="G PROTEIN-COUPLED RECEPTOR"/>
    <property type="match status" value="1"/>
</dbReference>
<dbReference type="GO" id="GO:0005886">
    <property type="term" value="C:plasma membrane"/>
    <property type="evidence" value="ECO:0007669"/>
    <property type="project" value="UniProtKB-SubCell"/>
</dbReference>
<dbReference type="CDD" id="cd00637">
    <property type="entry name" value="7tm_classA_rhodopsin-like"/>
    <property type="match status" value="1"/>
</dbReference>
<evidence type="ECO:0000313" key="13">
    <source>
        <dbReference type="RefSeq" id="XP_031561527.1"/>
    </source>
</evidence>
<dbReference type="PRINTS" id="PR00237">
    <property type="entry name" value="GPCRRHODOPSN"/>
</dbReference>